<organism evidence="2 3">
    <name type="scientific">Varanus komodoensis</name>
    <name type="common">Komodo dragon</name>
    <dbReference type="NCBI Taxonomy" id="61221"/>
    <lineage>
        <taxon>Eukaryota</taxon>
        <taxon>Metazoa</taxon>
        <taxon>Chordata</taxon>
        <taxon>Craniata</taxon>
        <taxon>Vertebrata</taxon>
        <taxon>Euteleostomi</taxon>
        <taxon>Lepidosauria</taxon>
        <taxon>Squamata</taxon>
        <taxon>Bifurcata</taxon>
        <taxon>Unidentata</taxon>
        <taxon>Episquamata</taxon>
        <taxon>Toxicofera</taxon>
        <taxon>Anguimorpha</taxon>
        <taxon>Paleoanguimorpha</taxon>
        <taxon>Varanoidea</taxon>
        <taxon>Varanidae</taxon>
        <taxon>Varanus</taxon>
    </lineage>
</organism>
<dbReference type="AlphaFoldDB" id="A0A8D2Q854"/>
<evidence type="ECO:0000256" key="1">
    <source>
        <dbReference type="SAM" id="MobiDB-lite"/>
    </source>
</evidence>
<protein>
    <submittedName>
        <fullName evidence="2">Uncharacterized protein</fullName>
    </submittedName>
</protein>
<evidence type="ECO:0000313" key="2">
    <source>
        <dbReference type="Ensembl" id="ENSVKKP00000025863.1"/>
    </source>
</evidence>
<evidence type="ECO:0000313" key="3">
    <source>
        <dbReference type="Proteomes" id="UP000694545"/>
    </source>
</evidence>
<dbReference type="Ensembl" id="ENSVKKT00000026495.1">
    <property type="protein sequence ID" value="ENSVKKP00000025863.1"/>
    <property type="gene ID" value="ENSVKKG00000016933.1"/>
</dbReference>
<sequence>PRAHAARVFAPAGLASAAPRLARLNCWFVEEAGGGGSVMPSALRQRPALLLLPPPGRRLEERDLEPELPPEVESGLAFQILGRRRRPPGLAARPGEGAPGMPGGGERGGAGYVQERVGAAGGALGGPWGELAPATTAGAPGGGQRVFSSAS</sequence>
<feature type="compositionally biased region" description="Gly residues" evidence="1">
    <location>
        <begin position="119"/>
        <end position="128"/>
    </location>
</feature>
<proteinExistence type="predicted"/>
<accession>A0A8D2Q854</accession>
<keyword evidence="3" id="KW-1185">Reference proteome</keyword>
<dbReference type="InterPro" id="IPR013783">
    <property type="entry name" value="Ig-like_fold"/>
</dbReference>
<name>A0A8D2Q854_VARKO</name>
<reference evidence="2" key="1">
    <citation type="submission" date="2025-08" db="UniProtKB">
        <authorList>
            <consortium name="Ensembl"/>
        </authorList>
    </citation>
    <scope>IDENTIFICATION</scope>
</reference>
<dbReference type="Gene3D" id="2.60.40.10">
    <property type="entry name" value="Immunoglobulins"/>
    <property type="match status" value="1"/>
</dbReference>
<dbReference type="Proteomes" id="UP000694545">
    <property type="component" value="Unplaced"/>
</dbReference>
<feature type="compositionally biased region" description="Low complexity" evidence="1">
    <location>
        <begin position="129"/>
        <end position="138"/>
    </location>
</feature>
<feature type="compositionally biased region" description="Gly residues" evidence="1">
    <location>
        <begin position="97"/>
        <end position="111"/>
    </location>
</feature>
<reference evidence="2" key="2">
    <citation type="submission" date="2025-09" db="UniProtKB">
        <authorList>
            <consortium name="Ensembl"/>
        </authorList>
    </citation>
    <scope>IDENTIFICATION</scope>
</reference>
<feature type="region of interest" description="Disordered" evidence="1">
    <location>
        <begin position="83"/>
        <end position="151"/>
    </location>
</feature>